<sequence length="83" mass="9483">MTTNQIEATHVLLWSCSQCALHIEPVAQMLKANRRAYASNYGSDYLPIHMGSDEECRKAAELARETMSDRQHGRELFRAPDFI</sequence>
<proteinExistence type="predicted"/>
<organism evidence="1 2">
    <name type="scientific">Comamonas odontotermitis</name>
    <dbReference type="NCBI Taxonomy" id="379895"/>
    <lineage>
        <taxon>Bacteria</taxon>
        <taxon>Pseudomonadati</taxon>
        <taxon>Pseudomonadota</taxon>
        <taxon>Betaproteobacteria</taxon>
        <taxon>Burkholderiales</taxon>
        <taxon>Comamonadaceae</taxon>
        <taxon>Comamonas</taxon>
    </lineage>
</organism>
<name>A0ABR6RFR1_9BURK</name>
<accession>A0ABR6RFR1</accession>
<keyword evidence="2" id="KW-1185">Reference proteome</keyword>
<protein>
    <submittedName>
        <fullName evidence="1">Uncharacterized protein</fullName>
    </submittedName>
</protein>
<dbReference type="RefSeq" id="WP_184708003.1">
    <property type="nucleotide sequence ID" value="NZ_JACHKZ010000010.1"/>
</dbReference>
<dbReference type="EMBL" id="JACHKZ010000010">
    <property type="protein sequence ID" value="MBB6577988.1"/>
    <property type="molecule type" value="Genomic_DNA"/>
</dbReference>
<evidence type="ECO:0000313" key="2">
    <source>
        <dbReference type="Proteomes" id="UP000562492"/>
    </source>
</evidence>
<evidence type="ECO:0000313" key="1">
    <source>
        <dbReference type="EMBL" id="MBB6577988.1"/>
    </source>
</evidence>
<dbReference type="Proteomes" id="UP000562492">
    <property type="component" value="Unassembled WGS sequence"/>
</dbReference>
<comment type="caution">
    <text evidence="1">The sequence shown here is derived from an EMBL/GenBank/DDBJ whole genome shotgun (WGS) entry which is preliminary data.</text>
</comment>
<gene>
    <name evidence="1" type="ORF">HNP33_002056</name>
</gene>
<reference evidence="1 2" key="1">
    <citation type="submission" date="2020-08" db="EMBL/GenBank/DDBJ databases">
        <title>Functional genomics of gut bacteria from endangered species of beetles.</title>
        <authorList>
            <person name="Carlos-Shanley C."/>
        </authorList>
    </citation>
    <scope>NUCLEOTIDE SEQUENCE [LARGE SCALE GENOMIC DNA]</scope>
    <source>
        <strain evidence="1 2">S00124</strain>
    </source>
</reference>